<gene>
    <name evidence="2" type="ORF">MUB46_02985</name>
</gene>
<evidence type="ECO:0000313" key="3">
    <source>
        <dbReference type="Proteomes" id="UP001320898"/>
    </source>
</evidence>
<dbReference type="RefSeq" id="WP_261614369.1">
    <property type="nucleotide sequence ID" value="NZ_JALIDZ010000001.1"/>
</dbReference>
<dbReference type="AlphaFoldDB" id="A0AAW5QWI3"/>
<accession>A0AAW5QWI3</accession>
<keyword evidence="1" id="KW-1133">Transmembrane helix</keyword>
<dbReference type="PANTHER" id="PTHR34980">
    <property type="entry name" value="INNER MEMBRANE PROTEIN-RELATED-RELATED"/>
    <property type="match status" value="1"/>
</dbReference>
<feature type="transmembrane region" description="Helical" evidence="1">
    <location>
        <begin position="44"/>
        <end position="64"/>
    </location>
</feature>
<dbReference type="InterPro" id="IPR008523">
    <property type="entry name" value="DUF805"/>
</dbReference>
<evidence type="ECO:0000313" key="2">
    <source>
        <dbReference type="EMBL" id="MCT8970816.1"/>
    </source>
</evidence>
<dbReference type="EMBL" id="JALIDZ010000001">
    <property type="protein sequence ID" value="MCT8970816.1"/>
    <property type="molecule type" value="Genomic_DNA"/>
</dbReference>
<keyword evidence="3" id="KW-1185">Reference proteome</keyword>
<sequence length="114" mass="12960">MDFNYLFTSFEGRISRQPFWIGAVILWVIHWVAAAILYGLFGEGFANILFTIVSLVLLYPGLALGAKRWHDRDKSAWWLLIVLVPVVGALWYLIECGFLRGTEGENRYGPDPLA</sequence>
<name>A0AAW5QWI3_9HYPH</name>
<dbReference type="GO" id="GO:0005886">
    <property type="term" value="C:plasma membrane"/>
    <property type="evidence" value="ECO:0007669"/>
    <property type="project" value="TreeGrafter"/>
</dbReference>
<reference evidence="2 3" key="1">
    <citation type="submission" date="2022-04" db="EMBL/GenBank/DDBJ databases">
        <authorList>
            <person name="Ye Y.-Q."/>
            <person name="Du Z.-J."/>
        </authorList>
    </citation>
    <scope>NUCLEOTIDE SEQUENCE [LARGE SCALE GENOMIC DNA]</scope>
    <source>
        <strain evidence="2 3">A6E488</strain>
    </source>
</reference>
<protein>
    <submittedName>
        <fullName evidence="2">DUF805 domain-containing protein</fullName>
    </submittedName>
</protein>
<keyword evidence="1" id="KW-0472">Membrane</keyword>
<feature type="transmembrane region" description="Helical" evidence="1">
    <location>
        <begin position="76"/>
        <end position="94"/>
    </location>
</feature>
<dbReference type="Proteomes" id="UP001320898">
    <property type="component" value="Unassembled WGS sequence"/>
</dbReference>
<comment type="caution">
    <text evidence="2">The sequence shown here is derived from an EMBL/GenBank/DDBJ whole genome shotgun (WGS) entry which is preliminary data.</text>
</comment>
<dbReference type="Pfam" id="PF05656">
    <property type="entry name" value="DUF805"/>
    <property type="match status" value="1"/>
</dbReference>
<dbReference type="PANTHER" id="PTHR34980:SF3">
    <property type="entry name" value="BLR8105 PROTEIN"/>
    <property type="match status" value="1"/>
</dbReference>
<evidence type="ECO:0000256" key="1">
    <source>
        <dbReference type="SAM" id="Phobius"/>
    </source>
</evidence>
<feature type="transmembrane region" description="Helical" evidence="1">
    <location>
        <begin position="19"/>
        <end position="38"/>
    </location>
</feature>
<organism evidence="2 3">
    <name type="scientific">Microbaculum marinisediminis</name>
    <dbReference type="NCBI Taxonomy" id="2931392"/>
    <lineage>
        <taxon>Bacteria</taxon>
        <taxon>Pseudomonadati</taxon>
        <taxon>Pseudomonadota</taxon>
        <taxon>Alphaproteobacteria</taxon>
        <taxon>Hyphomicrobiales</taxon>
        <taxon>Tepidamorphaceae</taxon>
        <taxon>Microbaculum</taxon>
    </lineage>
</organism>
<proteinExistence type="predicted"/>
<keyword evidence="1" id="KW-0812">Transmembrane</keyword>